<evidence type="ECO:0000256" key="6">
    <source>
        <dbReference type="ARBA" id="ARBA00022723"/>
    </source>
</evidence>
<keyword evidence="6" id="KW-0479">Metal-binding</keyword>
<protein>
    <recommendedName>
        <fullName evidence="4 14">Phosphoribosylamine--glycine ligase</fullName>
        <ecNumber evidence="4 14">6.3.4.13</ecNumber>
    </recommendedName>
    <alternativeName>
        <fullName evidence="14">GARS</fullName>
    </alternativeName>
    <alternativeName>
        <fullName evidence="12 14">Glycinamide ribonucleotide synthetase</fullName>
    </alternativeName>
    <alternativeName>
        <fullName evidence="13 14">Phosphoribosylglycinamide synthetase</fullName>
    </alternativeName>
</protein>
<dbReference type="InterPro" id="IPR020559">
    <property type="entry name" value="PRibGlycinamide_synth_CS"/>
</dbReference>
<dbReference type="Gene3D" id="3.40.50.20">
    <property type="match status" value="1"/>
</dbReference>
<comment type="similarity">
    <text evidence="11 14">Belongs to the GARS family.</text>
</comment>
<sequence length="419" mass="44914">MKVMVVGSGGREHALTWKIAQSPRVNEIYCVPGNGGIAQIAECVALSVEDIAGVVAFAKAQGIDLAVVGPEVPLVAGMADALTAAGIRTFGPNAKCAQFEGSKAFTKDFLIRHHIPTARYKEYTRYEDIVKDLGIYGYPMVIKADGLAAGKGVVIPENEADARTAMKAIMADKAFGAAGDTAVIEEFLTGTEASILCFVDGKTIVPMESARDYKRAFNGDRGLNTGGMGNYSPNALFDDPALNERIQTEILTPIIEGFKADGMDFVGVLFIGLMIKDGAPKVLEFNVRFGDPEAQVVLPRMASDLVDIMEACIDGRLAECDIRWKPDAAVTVVLASGGYPENYQKGYEITGIDAVEGCEVFHAGTAIKDGKLVTAGGRVLCVTGLAPTREEARRKVYAQIDKIQFRDCFHRDDIAATEN</sequence>
<comment type="pathway">
    <text evidence="3 14">Purine metabolism; IMP biosynthesis via de novo pathway; N(1)-(5-phospho-D-ribosyl)glycinamide from 5-phospho-alpha-D-ribose 1-diphosphate: step 2/2.</text>
</comment>
<dbReference type="InterPro" id="IPR013815">
    <property type="entry name" value="ATP_grasp_subdomain_1"/>
</dbReference>
<dbReference type="STRING" id="887929.HMP0721_0262"/>
<dbReference type="PROSITE" id="PS00184">
    <property type="entry name" value="GARS"/>
    <property type="match status" value="1"/>
</dbReference>
<evidence type="ECO:0000256" key="7">
    <source>
        <dbReference type="ARBA" id="ARBA00022741"/>
    </source>
</evidence>
<dbReference type="InterPro" id="IPR011054">
    <property type="entry name" value="Rudment_hybrid_motif"/>
</dbReference>
<evidence type="ECO:0000256" key="13">
    <source>
        <dbReference type="ARBA" id="ARBA00042864"/>
    </source>
</evidence>
<dbReference type="Gene3D" id="3.30.470.20">
    <property type="entry name" value="ATP-grasp fold, B domain"/>
    <property type="match status" value="1"/>
</dbReference>
<comment type="cofactor">
    <cofactor evidence="2">
        <name>Mg(2+)</name>
        <dbReference type="ChEBI" id="CHEBI:18420"/>
    </cofactor>
</comment>
<dbReference type="PANTHER" id="PTHR43472">
    <property type="entry name" value="PHOSPHORIBOSYLAMINE--GLYCINE LIGASE"/>
    <property type="match status" value="1"/>
</dbReference>
<dbReference type="OrthoDB" id="9807240at2"/>
<reference evidence="17 18" key="1">
    <citation type="submission" date="2010-12" db="EMBL/GenBank/DDBJ databases">
        <authorList>
            <person name="Muzny D."/>
            <person name="Qin X."/>
            <person name="Deng J."/>
            <person name="Jiang H."/>
            <person name="Liu Y."/>
            <person name="Qu J."/>
            <person name="Song X.-Z."/>
            <person name="Zhang L."/>
            <person name="Thornton R."/>
            <person name="Coyle M."/>
            <person name="Francisco L."/>
            <person name="Jackson L."/>
            <person name="Javaid M."/>
            <person name="Korchina V."/>
            <person name="Kovar C."/>
            <person name="Mata R."/>
            <person name="Mathew T."/>
            <person name="Ngo R."/>
            <person name="Nguyen L."/>
            <person name="Nguyen N."/>
            <person name="Okwuonu G."/>
            <person name="Ongeri F."/>
            <person name="Pham C."/>
            <person name="Simmons D."/>
            <person name="Wilczek-Boney K."/>
            <person name="Hale W."/>
            <person name="Jakkamsetti A."/>
            <person name="Pham P."/>
            <person name="Ruth R."/>
            <person name="San Lucas F."/>
            <person name="Warren J."/>
            <person name="Zhang J."/>
            <person name="Zhao Z."/>
            <person name="Zhou C."/>
            <person name="Zhu D."/>
            <person name="Lee S."/>
            <person name="Bess C."/>
            <person name="Blankenburg K."/>
            <person name="Forbes L."/>
            <person name="Fu Q."/>
            <person name="Gubbala S."/>
            <person name="Hirani K."/>
            <person name="Jayaseelan J.C."/>
            <person name="Lara F."/>
            <person name="Munidasa M."/>
            <person name="Palculict T."/>
            <person name="Patil S."/>
            <person name="Pu L.-L."/>
            <person name="Saada N."/>
            <person name="Tang L."/>
            <person name="Weissenberger G."/>
            <person name="Zhu Y."/>
            <person name="Hemphill L."/>
            <person name="Shang Y."/>
            <person name="Youmans B."/>
            <person name="Ayvaz T."/>
            <person name="Ross M."/>
            <person name="Santibanez J."/>
            <person name="Aqrawi P."/>
            <person name="Gross S."/>
            <person name="Joshi V."/>
            <person name="Fowler G."/>
            <person name="Nazareth L."/>
            <person name="Reid J."/>
            <person name="Worley K."/>
            <person name="Petrosino J."/>
            <person name="Highlander S."/>
            <person name="Gibbs R."/>
        </authorList>
    </citation>
    <scope>NUCLEOTIDE SEQUENCE [LARGE SCALE GENOMIC DNA]</scope>
    <source>
        <strain evidence="17 18">ATCC 23263</strain>
    </source>
</reference>
<evidence type="ECO:0000256" key="4">
    <source>
        <dbReference type="ARBA" id="ARBA00013255"/>
    </source>
</evidence>
<dbReference type="SUPFAM" id="SSF52440">
    <property type="entry name" value="PreATP-grasp domain"/>
    <property type="match status" value="1"/>
</dbReference>
<dbReference type="HOGENOM" id="CLU_027420_3_1_9"/>
<name>E6ME29_9FIRM</name>
<dbReference type="GO" id="GO:0004637">
    <property type="term" value="F:phosphoribosylamine-glycine ligase activity"/>
    <property type="evidence" value="ECO:0007669"/>
    <property type="project" value="UniProtKB-UniRule"/>
</dbReference>
<evidence type="ECO:0000256" key="12">
    <source>
        <dbReference type="ARBA" id="ARBA00042242"/>
    </source>
</evidence>
<dbReference type="HAMAP" id="MF_00138">
    <property type="entry name" value="GARS"/>
    <property type="match status" value="1"/>
</dbReference>
<dbReference type="SUPFAM" id="SSF56059">
    <property type="entry name" value="Glutathione synthetase ATP-binding domain-like"/>
    <property type="match status" value="1"/>
</dbReference>
<keyword evidence="8 14" id="KW-0658">Purine biosynthesis</keyword>
<dbReference type="InterPro" id="IPR037123">
    <property type="entry name" value="PRibGlycinamide_synth_C_sf"/>
</dbReference>
<dbReference type="FunFam" id="3.90.600.10:FF:000001">
    <property type="entry name" value="Trifunctional purine biosynthetic protein adenosine-3"/>
    <property type="match status" value="1"/>
</dbReference>
<dbReference type="FunFam" id="3.40.50.20:FF:000006">
    <property type="entry name" value="Phosphoribosylamine--glycine ligase, chloroplastic"/>
    <property type="match status" value="1"/>
</dbReference>
<evidence type="ECO:0000256" key="2">
    <source>
        <dbReference type="ARBA" id="ARBA00001946"/>
    </source>
</evidence>
<comment type="cofactor">
    <cofactor evidence="1">
        <name>Mn(2+)</name>
        <dbReference type="ChEBI" id="CHEBI:29035"/>
    </cofactor>
</comment>
<dbReference type="SMART" id="SM01209">
    <property type="entry name" value="GARS_A"/>
    <property type="match status" value="1"/>
</dbReference>
<dbReference type="InterPro" id="IPR000115">
    <property type="entry name" value="PRibGlycinamide_synth"/>
</dbReference>
<dbReference type="Gene3D" id="3.90.600.10">
    <property type="entry name" value="Phosphoribosylglycinamide synthetase, C-terminal domain"/>
    <property type="match status" value="1"/>
</dbReference>
<dbReference type="GO" id="GO:0046872">
    <property type="term" value="F:metal ion binding"/>
    <property type="evidence" value="ECO:0007669"/>
    <property type="project" value="UniProtKB-KW"/>
</dbReference>
<comment type="catalytic activity">
    <reaction evidence="14">
        <text>5-phospho-beta-D-ribosylamine + glycine + ATP = N(1)-(5-phospho-beta-D-ribosyl)glycinamide + ADP + phosphate + H(+)</text>
        <dbReference type="Rhea" id="RHEA:17453"/>
        <dbReference type="ChEBI" id="CHEBI:15378"/>
        <dbReference type="ChEBI" id="CHEBI:30616"/>
        <dbReference type="ChEBI" id="CHEBI:43474"/>
        <dbReference type="ChEBI" id="CHEBI:57305"/>
        <dbReference type="ChEBI" id="CHEBI:58681"/>
        <dbReference type="ChEBI" id="CHEBI:143788"/>
        <dbReference type="ChEBI" id="CHEBI:456216"/>
        <dbReference type="EC" id="6.3.4.13"/>
    </reaction>
</comment>
<dbReference type="Pfam" id="PF02843">
    <property type="entry name" value="GARS_C"/>
    <property type="match status" value="1"/>
</dbReference>
<dbReference type="GO" id="GO:0005524">
    <property type="term" value="F:ATP binding"/>
    <property type="evidence" value="ECO:0007669"/>
    <property type="project" value="UniProtKB-UniRule"/>
</dbReference>
<dbReference type="InterPro" id="IPR016185">
    <property type="entry name" value="PreATP-grasp_dom_sf"/>
</dbReference>
<evidence type="ECO:0000259" key="16">
    <source>
        <dbReference type="PROSITE" id="PS50975"/>
    </source>
</evidence>
<evidence type="ECO:0000256" key="8">
    <source>
        <dbReference type="ARBA" id="ARBA00022755"/>
    </source>
</evidence>
<dbReference type="RefSeq" id="WP_006597681.1">
    <property type="nucleotide sequence ID" value="NZ_GL622359.1"/>
</dbReference>
<dbReference type="SUPFAM" id="SSF51246">
    <property type="entry name" value="Rudiment single hybrid motif"/>
    <property type="match status" value="1"/>
</dbReference>
<proteinExistence type="inferred from homology"/>
<dbReference type="FunFam" id="3.30.470.20:FF:000018">
    <property type="entry name" value="Trifunctional purine biosynthetic protein adenosine-3"/>
    <property type="match status" value="1"/>
</dbReference>
<dbReference type="InterPro" id="IPR020560">
    <property type="entry name" value="PRibGlycinamide_synth_C-dom"/>
</dbReference>
<dbReference type="Pfam" id="PF01071">
    <property type="entry name" value="GARS_A"/>
    <property type="match status" value="1"/>
</dbReference>
<dbReference type="AlphaFoldDB" id="E6ME29"/>
<keyword evidence="18" id="KW-1185">Reference proteome</keyword>
<evidence type="ECO:0000256" key="3">
    <source>
        <dbReference type="ARBA" id="ARBA00005174"/>
    </source>
</evidence>
<dbReference type="GO" id="GO:0006189">
    <property type="term" value="P:'de novo' IMP biosynthetic process"/>
    <property type="evidence" value="ECO:0007669"/>
    <property type="project" value="UniProtKB-UniRule"/>
</dbReference>
<evidence type="ECO:0000256" key="11">
    <source>
        <dbReference type="ARBA" id="ARBA00038345"/>
    </source>
</evidence>
<keyword evidence="7 15" id="KW-0547">Nucleotide-binding</keyword>
<evidence type="ECO:0000256" key="15">
    <source>
        <dbReference type="PROSITE-ProRule" id="PRU00409"/>
    </source>
</evidence>
<evidence type="ECO:0000313" key="17">
    <source>
        <dbReference type="EMBL" id="EFV02788.1"/>
    </source>
</evidence>
<dbReference type="eggNOG" id="COG0151">
    <property type="taxonomic scope" value="Bacteria"/>
</dbReference>
<dbReference type="InterPro" id="IPR011761">
    <property type="entry name" value="ATP-grasp"/>
</dbReference>
<keyword evidence="9 15" id="KW-0067">ATP-binding</keyword>
<keyword evidence="5 14" id="KW-0436">Ligase</keyword>
<dbReference type="PROSITE" id="PS50975">
    <property type="entry name" value="ATP_GRASP"/>
    <property type="match status" value="1"/>
</dbReference>
<keyword evidence="10" id="KW-0464">Manganese</keyword>
<dbReference type="InterPro" id="IPR020561">
    <property type="entry name" value="PRibGlycinamid_synth_ATP-grasp"/>
</dbReference>
<dbReference type="UniPathway" id="UPA00074">
    <property type="reaction ID" value="UER00125"/>
</dbReference>
<dbReference type="SMART" id="SM01210">
    <property type="entry name" value="GARS_C"/>
    <property type="match status" value="1"/>
</dbReference>
<comment type="caution">
    <text evidence="17">The sequence shown here is derived from an EMBL/GenBank/DDBJ whole genome shotgun (WGS) entry which is preliminary data.</text>
</comment>
<dbReference type="InterPro" id="IPR020562">
    <property type="entry name" value="PRibGlycinamide_synth_N"/>
</dbReference>
<accession>E6ME29</accession>
<evidence type="ECO:0000256" key="1">
    <source>
        <dbReference type="ARBA" id="ARBA00001936"/>
    </source>
</evidence>
<evidence type="ECO:0000256" key="10">
    <source>
        <dbReference type="ARBA" id="ARBA00023211"/>
    </source>
</evidence>
<evidence type="ECO:0000256" key="14">
    <source>
        <dbReference type="HAMAP-Rule" id="MF_00138"/>
    </source>
</evidence>
<dbReference type="EMBL" id="AEQN01000005">
    <property type="protein sequence ID" value="EFV02788.1"/>
    <property type="molecule type" value="Genomic_DNA"/>
</dbReference>
<dbReference type="PANTHER" id="PTHR43472:SF1">
    <property type="entry name" value="PHOSPHORIBOSYLAMINE--GLYCINE LIGASE, CHLOROPLASTIC"/>
    <property type="match status" value="1"/>
</dbReference>
<gene>
    <name evidence="14 17" type="primary">purD</name>
    <name evidence="17" type="ORF">HMP0721_0262</name>
</gene>
<dbReference type="Gene3D" id="3.30.1490.20">
    <property type="entry name" value="ATP-grasp fold, A domain"/>
    <property type="match status" value="1"/>
</dbReference>
<dbReference type="EC" id="6.3.4.13" evidence="4 14"/>
<dbReference type="Pfam" id="PF02844">
    <property type="entry name" value="GARS_N"/>
    <property type="match status" value="1"/>
</dbReference>
<dbReference type="GO" id="GO:0009113">
    <property type="term" value="P:purine nucleobase biosynthetic process"/>
    <property type="evidence" value="ECO:0007669"/>
    <property type="project" value="InterPro"/>
</dbReference>
<evidence type="ECO:0000256" key="9">
    <source>
        <dbReference type="ARBA" id="ARBA00022840"/>
    </source>
</evidence>
<dbReference type="NCBIfam" id="TIGR00877">
    <property type="entry name" value="purD"/>
    <property type="match status" value="1"/>
</dbReference>
<evidence type="ECO:0000256" key="5">
    <source>
        <dbReference type="ARBA" id="ARBA00022598"/>
    </source>
</evidence>
<organism evidence="17 18">
    <name type="scientific">Pseudoramibacter alactolyticus ATCC 23263</name>
    <dbReference type="NCBI Taxonomy" id="887929"/>
    <lineage>
        <taxon>Bacteria</taxon>
        <taxon>Bacillati</taxon>
        <taxon>Bacillota</taxon>
        <taxon>Clostridia</taxon>
        <taxon>Eubacteriales</taxon>
        <taxon>Eubacteriaceae</taxon>
        <taxon>Pseudoramibacter</taxon>
    </lineage>
</organism>
<dbReference type="Proteomes" id="UP000004754">
    <property type="component" value="Unassembled WGS sequence"/>
</dbReference>
<feature type="domain" description="ATP-grasp" evidence="16">
    <location>
        <begin position="107"/>
        <end position="314"/>
    </location>
</feature>
<evidence type="ECO:0000313" key="18">
    <source>
        <dbReference type="Proteomes" id="UP000004754"/>
    </source>
</evidence>